<evidence type="ECO:0000313" key="8">
    <source>
        <dbReference type="EMBL" id="ORY69943.1"/>
    </source>
</evidence>
<dbReference type="InterPro" id="IPR013154">
    <property type="entry name" value="ADH-like_N"/>
</dbReference>
<name>A0A1Y2EED5_9PEZI</name>
<evidence type="ECO:0000256" key="4">
    <source>
        <dbReference type="ARBA" id="ARBA00022833"/>
    </source>
</evidence>
<evidence type="ECO:0000313" key="9">
    <source>
        <dbReference type="Proteomes" id="UP000193689"/>
    </source>
</evidence>
<dbReference type="InterPro" id="IPR013149">
    <property type="entry name" value="ADH-like_C"/>
</dbReference>
<dbReference type="Pfam" id="PF08240">
    <property type="entry name" value="ADH_N"/>
    <property type="match status" value="1"/>
</dbReference>
<dbReference type="PANTHER" id="PTHR42940:SF8">
    <property type="entry name" value="VACUOLAR PROTEIN SORTING-ASSOCIATED PROTEIN 11"/>
    <property type="match status" value="1"/>
</dbReference>
<dbReference type="STRING" id="1141098.A0A1Y2EED5"/>
<feature type="domain" description="Alcohol dehydrogenase-like C-terminal" evidence="6">
    <location>
        <begin position="158"/>
        <end position="274"/>
    </location>
</feature>
<organism evidence="8 9">
    <name type="scientific">Pseudomassariella vexata</name>
    <dbReference type="NCBI Taxonomy" id="1141098"/>
    <lineage>
        <taxon>Eukaryota</taxon>
        <taxon>Fungi</taxon>
        <taxon>Dikarya</taxon>
        <taxon>Ascomycota</taxon>
        <taxon>Pezizomycotina</taxon>
        <taxon>Sordariomycetes</taxon>
        <taxon>Xylariomycetidae</taxon>
        <taxon>Amphisphaeriales</taxon>
        <taxon>Pseudomassariaceae</taxon>
        <taxon>Pseudomassariella</taxon>
    </lineage>
</organism>
<dbReference type="InterPro" id="IPR011032">
    <property type="entry name" value="GroES-like_sf"/>
</dbReference>
<gene>
    <name evidence="8" type="ORF">BCR38DRAFT_502907</name>
</gene>
<evidence type="ECO:0000256" key="2">
    <source>
        <dbReference type="ARBA" id="ARBA00008072"/>
    </source>
</evidence>
<protein>
    <submittedName>
        <fullName evidence="8">Alcohol dehydrogenase GroES-like domain-containing protein</fullName>
    </submittedName>
</protein>
<evidence type="ECO:0000259" key="6">
    <source>
        <dbReference type="Pfam" id="PF00107"/>
    </source>
</evidence>
<evidence type="ECO:0000256" key="1">
    <source>
        <dbReference type="ARBA" id="ARBA00001947"/>
    </source>
</evidence>
<dbReference type="GO" id="GO:0046872">
    <property type="term" value="F:metal ion binding"/>
    <property type="evidence" value="ECO:0007669"/>
    <property type="project" value="UniProtKB-KW"/>
</dbReference>
<evidence type="ECO:0000256" key="3">
    <source>
        <dbReference type="ARBA" id="ARBA00022723"/>
    </source>
</evidence>
<reference evidence="8 9" key="1">
    <citation type="submission" date="2016-07" db="EMBL/GenBank/DDBJ databases">
        <title>Pervasive Adenine N6-methylation of Active Genes in Fungi.</title>
        <authorList>
            <consortium name="DOE Joint Genome Institute"/>
            <person name="Mondo S.J."/>
            <person name="Dannebaum R.O."/>
            <person name="Kuo R.C."/>
            <person name="Labutti K."/>
            <person name="Haridas S."/>
            <person name="Kuo A."/>
            <person name="Salamov A."/>
            <person name="Ahrendt S.R."/>
            <person name="Lipzen A."/>
            <person name="Sullivan W."/>
            <person name="Andreopoulos W.B."/>
            <person name="Clum A."/>
            <person name="Lindquist E."/>
            <person name="Daum C."/>
            <person name="Ramamoorthy G.K."/>
            <person name="Gryganskyi A."/>
            <person name="Culley D."/>
            <person name="Magnuson J.K."/>
            <person name="James T.Y."/>
            <person name="O'Malley M.A."/>
            <person name="Stajich J.E."/>
            <person name="Spatafora J.W."/>
            <person name="Visel A."/>
            <person name="Grigoriev I.V."/>
        </authorList>
    </citation>
    <scope>NUCLEOTIDE SEQUENCE [LARGE SCALE GENOMIC DNA]</scope>
    <source>
        <strain evidence="8 9">CBS 129021</strain>
    </source>
</reference>
<accession>A0A1Y2EED5</accession>
<dbReference type="RefSeq" id="XP_040719893.1">
    <property type="nucleotide sequence ID" value="XM_040864867.1"/>
</dbReference>
<proteinExistence type="inferred from homology"/>
<dbReference type="SUPFAM" id="SSF51735">
    <property type="entry name" value="NAD(P)-binding Rossmann-fold domains"/>
    <property type="match status" value="1"/>
</dbReference>
<dbReference type="OrthoDB" id="1879366at2759"/>
<comment type="similarity">
    <text evidence="2">Belongs to the zinc-containing alcohol dehydrogenase family.</text>
</comment>
<dbReference type="GeneID" id="63781079"/>
<dbReference type="SUPFAM" id="SSF50129">
    <property type="entry name" value="GroES-like"/>
    <property type="match status" value="1"/>
</dbReference>
<dbReference type="EMBL" id="MCFJ01000002">
    <property type="protein sequence ID" value="ORY69943.1"/>
    <property type="molecule type" value="Genomic_DNA"/>
</dbReference>
<evidence type="ECO:0000256" key="5">
    <source>
        <dbReference type="ARBA" id="ARBA00023002"/>
    </source>
</evidence>
<dbReference type="Pfam" id="PF00107">
    <property type="entry name" value="ADH_zinc_N"/>
    <property type="match status" value="1"/>
</dbReference>
<dbReference type="InterPro" id="IPR036291">
    <property type="entry name" value="NAD(P)-bd_dom_sf"/>
</dbReference>
<dbReference type="GO" id="GO:0005737">
    <property type="term" value="C:cytoplasm"/>
    <property type="evidence" value="ECO:0007669"/>
    <property type="project" value="TreeGrafter"/>
</dbReference>
<feature type="domain" description="Alcohol dehydrogenase-like N-terminal" evidence="7">
    <location>
        <begin position="20"/>
        <end position="121"/>
    </location>
</feature>
<evidence type="ECO:0000259" key="7">
    <source>
        <dbReference type="Pfam" id="PF08240"/>
    </source>
</evidence>
<dbReference type="InParanoid" id="A0A1Y2EED5"/>
<dbReference type="Proteomes" id="UP000193689">
    <property type="component" value="Unassembled WGS sequence"/>
</dbReference>
<dbReference type="AlphaFoldDB" id="A0A1Y2EED5"/>
<keyword evidence="9" id="KW-1185">Reference proteome</keyword>
<sequence>MSLQYNKPYELRTTSIPQIGDRELLVKIRAAGFCHSDLQPAGIIVQIGKNCAADKWQVGDRVGILNFKRACSKCVGCVLSKREYGTLDPRFCDTREMAGFKDDGAFAEYMVADPETTVHLPASLSFEQAAPLMCAGVSRGYGMGALEKATTGLKSGDTVAIDSRPEGRRLASEVPSSNLTPDLVIDSTVPDASAKILEFTNGEGLAAAVVCTDSLSATEWALTLLRIGGTIILLGLPPQKSRFDPEIIVFRELVLRGSYVASRESTERMMAMVDKSGVRSRLTIVPFDEVVSIVDAYQDKSFKSRLVVQVSND</sequence>
<dbReference type="Gene3D" id="3.40.50.720">
    <property type="entry name" value="NAD(P)-binding Rossmann-like Domain"/>
    <property type="match status" value="2"/>
</dbReference>
<keyword evidence="4" id="KW-0862">Zinc</keyword>
<comment type="cofactor">
    <cofactor evidence="1">
        <name>Zn(2+)</name>
        <dbReference type="ChEBI" id="CHEBI:29105"/>
    </cofactor>
</comment>
<comment type="caution">
    <text evidence="8">The sequence shown here is derived from an EMBL/GenBank/DDBJ whole genome shotgun (WGS) entry which is preliminary data.</text>
</comment>
<dbReference type="PANTHER" id="PTHR42940">
    <property type="entry name" value="ALCOHOL DEHYDROGENASE 1-RELATED"/>
    <property type="match status" value="1"/>
</dbReference>
<dbReference type="GO" id="GO:0004022">
    <property type="term" value="F:alcohol dehydrogenase (NAD+) activity"/>
    <property type="evidence" value="ECO:0007669"/>
    <property type="project" value="TreeGrafter"/>
</dbReference>
<keyword evidence="3" id="KW-0479">Metal-binding</keyword>
<dbReference type="Gene3D" id="3.90.180.10">
    <property type="entry name" value="Medium-chain alcohol dehydrogenases, catalytic domain"/>
    <property type="match status" value="3"/>
</dbReference>
<keyword evidence="5" id="KW-0560">Oxidoreductase</keyword>